<dbReference type="GO" id="GO:0008705">
    <property type="term" value="F:methionine synthase activity"/>
    <property type="evidence" value="ECO:0007669"/>
    <property type="project" value="InterPro"/>
</dbReference>
<dbReference type="AlphaFoldDB" id="A0A413T5T9"/>
<proteinExistence type="predicted"/>
<gene>
    <name evidence="1" type="ORF">DW918_08290</name>
</gene>
<dbReference type="Proteomes" id="UP000285740">
    <property type="component" value="Unassembled WGS sequence"/>
</dbReference>
<evidence type="ECO:0000313" key="1">
    <source>
        <dbReference type="EMBL" id="RHA79336.1"/>
    </source>
</evidence>
<sequence>MSEQRNIIIDNIDFSEALRYLGYGNSTPDEKTKEILYKCADQLKSVMEGKYTYKVFDLVDGQVPGINFTLEGKSIANHLKNCEKVIFMCATLSAGVDGLIRKMQIRGMADAMFTDSLASAVIEQVCNKAEDEILEDFKEYEHTWRFGLGYGDFPLTGQKQFLDILDAGRRIGVCVNSGMTLVPTKSVTCIIGLGHNLEVSNVKSCDLCNFREKCTFRKDGKNCGK</sequence>
<comment type="caution">
    <text evidence="1">The sequence shown here is derived from an EMBL/GenBank/DDBJ whole genome shotgun (WGS) entry which is preliminary data.</text>
</comment>
<dbReference type="SUPFAM" id="SSF56507">
    <property type="entry name" value="Methionine synthase activation domain-like"/>
    <property type="match status" value="1"/>
</dbReference>
<dbReference type="InterPro" id="IPR017342">
    <property type="entry name" value="S-AdoMet-dep_Met_synth_prd"/>
</dbReference>
<dbReference type="Gene3D" id="3.40.109.40">
    <property type="match status" value="1"/>
</dbReference>
<organism evidence="1 2">
    <name type="scientific">Eubacterium ventriosum</name>
    <dbReference type="NCBI Taxonomy" id="39496"/>
    <lineage>
        <taxon>Bacteria</taxon>
        <taxon>Bacillati</taxon>
        <taxon>Bacillota</taxon>
        <taxon>Clostridia</taxon>
        <taxon>Eubacteriales</taxon>
        <taxon>Eubacteriaceae</taxon>
        <taxon>Eubacterium</taxon>
    </lineage>
</organism>
<dbReference type="InterPro" id="IPR037010">
    <property type="entry name" value="VitB12-dep_Met_synth_activ_sf"/>
</dbReference>
<dbReference type="PIRSF" id="PIRSF037984">
    <property type="entry name" value="Met_synth_TM0269_prd"/>
    <property type="match status" value="1"/>
</dbReference>
<dbReference type="RefSeq" id="WP_118030642.1">
    <property type="nucleotide sequence ID" value="NZ_JBGLBX010000001.1"/>
</dbReference>
<evidence type="ECO:0000313" key="2">
    <source>
        <dbReference type="Proteomes" id="UP000285740"/>
    </source>
</evidence>
<dbReference type="EMBL" id="QSFV01000027">
    <property type="protein sequence ID" value="RHA79336.1"/>
    <property type="molecule type" value="Genomic_DNA"/>
</dbReference>
<reference evidence="1 2" key="1">
    <citation type="submission" date="2018-08" db="EMBL/GenBank/DDBJ databases">
        <title>A genome reference for cultivated species of the human gut microbiota.</title>
        <authorList>
            <person name="Zou Y."/>
            <person name="Xue W."/>
            <person name="Luo G."/>
        </authorList>
    </citation>
    <scope>NUCLEOTIDE SEQUENCE [LARGE SCALE GENOMIC DNA]</scope>
    <source>
        <strain evidence="1 2">AM42-30</strain>
    </source>
</reference>
<protein>
    <submittedName>
        <fullName evidence="1">Methionine synthase</fullName>
    </submittedName>
</protein>
<name>A0A413T5T9_9FIRM</name>
<accession>A0A413T5T9</accession>